<dbReference type="InterPro" id="IPR044785">
    <property type="entry name" value="RopGAP1-5"/>
</dbReference>
<sequence>MSATLDTSTIQSVPSIDNKQRCSSLASLLNRFQQPPSYIPTEYGWTYTDINQIQTRSTPTLQNSSSGRHLLSNMRQSLSKDNAKHSRVDHYTKSTAVASEIAMSSRSISASTFVEIPQLAPISMPLESAPAKQASIDLCRIPDLDRTTTALLRCQTVSAQTSTLSLTKNATPPISPPYPSSNSSIEDSTTFKDEPRQAPSLSINTQPFKSCHPPSPILDSTEDMPPVMPCSLIQDMGFGKSLVEEPLGLRNVPVPSVENSVGSKIEDGQYPPLPPLPPFPLSGEAMASFGNAGVLDLFIPQDQKSSSHSLSSELLPCPGTDSFDPAELIRRPSDVEFENDEMVTLFGYLLSLTSDSLVEFQKCARFPHQDLLSDYDGQRLTETVTISLKDTKPSTKFTWFLPPIDERYTLSVETLTPKKLCKSSFTFNFCLTYHKFTTVNVIVMLEVKGGYRHFFVINTASTAGKDTFLNNSICWKHDDTVADSIYLGRSWHVPQYLSRMRLLLVSKNGQRVVGIFREKGNSWDVQTLQAKMMEGIDWNCNDVHAISTCIKLYLRDFISPCNRVSAYDIIRYGSLESTVANQDASWNVLNTALKTGSPIWRVTMWTLDLMVSIVRDSAWNQMGTKGIVTAFAPSLYTIANAGTCMQVARHLVPFLHNVLMHHIRSLRQFV</sequence>
<evidence type="ECO:0000259" key="3">
    <source>
        <dbReference type="PROSITE" id="PS50238"/>
    </source>
</evidence>
<evidence type="ECO:0000313" key="4">
    <source>
        <dbReference type="EMBL" id="OAJ38419.1"/>
    </source>
</evidence>
<dbReference type="InterPro" id="IPR000198">
    <property type="entry name" value="RhoGAP_dom"/>
</dbReference>
<dbReference type="PROSITE" id="PS50238">
    <property type="entry name" value="RHOGAP"/>
    <property type="match status" value="1"/>
</dbReference>
<reference evidence="4 5" key="2">
    <citation type="submission" date="2016-05" db="EMBL/GenBank/DDBJ databases">
        <title>Lineage-specific infection strategies underlie the spectrum of fungal disease in amphibians.</title>
        <authorList>
            <person name="Cuomo C.A."/>
            <person name="Farrer R.A."/>
            <person name="James T."/>
            <person name="Longcore J."/>
            <person name="Birren B."/>
        </authorList>
    </citation>
    <scope>NUCLEOTIDE SEQUENCE [LARGE SCALE GENOMIC DNA]</scope>
    <source>
        <strain evidence="4 5">JEL423</strain>
    </source>
</reference>
<reference evidence="4 5" key="1">
    <citation type="submission" date="2006-10" db="EMBL/GenBank/DDBJ databases">
        <title>The Genome Sequence of Batrachochytrium dendrobatidis JEL423.</title>
        <authorList>
            <consortium name="The Broad Institute Genome Sequencing Platform"/>
            <person name="Birren B."/>
            <person name="Lander E."/>
            <person name="Galagan J."/>
            <person name="Cuomo C."/>
            <person name="Devon K."/>
            <person name="Jaffe D."/>
            <person name="Butler J."/>
            <person name="Alvarez P."/>
            <person name="Gnerre S."/>
            <person name="Grabherr M."/>
            <person name="Kleber M."/>
            <person name="Mauceli E."/>
            <person name="Brockman W."/>
            <person name="Young S."/>
            <person name="LaButti K."/>
            <person name="Sykes S."/>
            <person name="DeCaprio D."/>
            <person name="Crawford M."/>
            <person name="Koehrsen M."/>
            <person name="Engels R."/>
            <person name="Montgomery P."/>
            <person name="Pearson M."/>
            <person name="Howarth C."/>
            <person name="Larson L."/>
            <person name="White J."/>
            <person name="O'Leary S."/>
            <person name="Kodira C."/>
            <person name="Zeng Q."/>
            <person name="Yandava C."/>
            <person name="Alvarado L."/>
            <person name="Longcore J."/>
            <person name="James T."/>
        </authorList>
    </citation>
    <scope>NUCLEOTIDE SEQUENCE [LARGE SCALE GENOMIC DNA]</scope>
    <source>
        <strain evidence="4 5">JEL423</strain>
    </source>
</reference>
<evidence type="ECO:0000256" key="1">
    <source>
        <dbReference type="ARBA" id="ARBA00022468"/>
    </source>
</evidence>
<dbReference type="InterPro" id="IPR008936">
    <property type="entry name" value="Rho_GTPase_activation_prot"/>
</dbReference>
<protein>
    <recommendedName>
        <fullName evidence="3">Rho-GAP domain-containing protein</fullName>
    </recommendedName>
</protein>
<dbReference type="STRING" id="403673.A0A177WE92"/>
<gene>
    <name evidence="4" type="ORF">BDEG_22356</name>
</gene>
<dbReference type="PANTHER" id="PTHR23177">
    <property type="entry name" value="MKIAA1688 PROTEIN"/>
    <property type="match status" value="1"/>
</dbReference>
<dbReference type="PANTHER" id="PTHR23177:SF35">
    <property type="entry name" value="RHO GTPASE-ACTIVATING PROTEIN GACA"/>
    <property type="match status" value="1"/>
</dbReference>
<accession>A0A177WE92</accession>
<name>A0A177WE92_BATDL</name>
<evidence type="ECO:0000313" key="5">
    <source>
        <dbReference type="Proteomes" id="UP000077115"/>
    </source>
</evidence>
<dbReference type="VEuPathDB" id="FungiDB:BDEG_22356"/>
<dbReference type="Proteomes" id="UP000077115">
    <property type="component" value="Unassembled WGS sequence"/>
</dbReference>
<feature type="region of interest" description="Disordered" evidence="2">
    <location>
        <begin position="167"/>
        <end position="211"/>
    </location>
</feature>
<organism evidence="4 5">
    <name type="scientific">Batrachochytrium dendrobatidis (strain JEL423)</name>
    <dbReference type="NCBI Taxonomy" id="403673"/>
    <lineage>
        <taxon>Eukaryota</taxon>
        <taxon>Fungi</taxon>
        <taxon>Fungi incertae sedis</taxon>
        <taxon>Chytridiomycota</taxon>
        <taxon>Chytridiomycota incertae sedis</taxon>
        <taxon>Chytridiomycetes</taxon>
        <taxon>Rhizophydiales</taxon>
        <taxon>Rhizophydiales incertae sedis</taxon>
        <taxon>Batrachochytrium</taxon>
    </lineage>
</organism>
<dbReference type="Pfam" id="PF00620">
    <property type="entry name" value="RhoGAP"/>
    <property type="match status" value="1"/>
</dbReference>
<feature type="compositionally biased region" description="Polar residues" evidence="2">
    <location>
        <begin position="199"/>
        <end position="208"/>
    </location>
</feature>
<feature type="domain" description="Rho-GAP" evidence="3">
    <location>
        <begin position="480"/>
        <end position="667"/>
    </location>
</feature>
<keyword evidence="1" id="KW-0343">GTPase activation</keyword>
<dbReference type="GO" id="GO:0007165">
    <property type="term" value="P:signal transduction"/>
    <property type="evidence" value="ECO:0007669"/>
    <property type="project" value="InterPro"/>
</dbReference>
<dbReference type="OrthoDB" id="79452at2759"/>
<dbReference type="Gene3D" id="1.10.555.10">
    <property type="entry name" value="Rho GTPase activation protein"/>
    <property type="match status" value="1"/>
</dbReference>
<evidence type="ECO:0000256" key="2">
    <source>
        <dbReference type="SAM" id="MobiDB-lite"/>
    </source>
</evidence>
<dbReference type="EMBL" id="DS022301">
    <property type="protein sequence ID" value="OAJ38419.1"/>
    <property type="molecule type" value="Genomic_DNA"/>
</dbReference>
<proteinExistence type="predicted"/>
<dbReference type="AlphaFoldDB" id="A0A177WE92"/>
<dbReference type="GO" id="GO:0005096">
    <property type="term" value="F:GTPase activator activity"/>
    <property type="evidence" value="ECO:0007669"/>
    <property type="project" value="UniProtKB-KW"/>
</dbReference>
<dbReference type="SUPFAM" id="SSF48350">
    <property type="entry name" value="GTPase activation domain, GAP"/>
    <property type="match status" value="1"/>
</dbReference>